<dbReference type="EMBL" id="QBLH01002242">
    <property type="protein sequence ID" value="TGZ49048.1"/>
    <property type="molecule type" value="Genomic_DNA"/>
</dbReference>
<proteinExistence type="predicted"/>
<evidence type="ECO:0000256" key="7">
    <source>
        <dbReference type="PROSITE-ProRule" id="PRU00267"/>
    </source>
</evidence>
<feature type="compositionally biased region" description="Polar residues" evidence="8">
    <location>
        <begin position="1657"/>
        <end position="1669"/>
    </location>
</feature>
<keyword evidence="6 7" id="KW-0539">Nucleus</keyword>
<evidence type="ECO:0000256" key="5">
    <source>
        <dbReference type="ARBA" id="ARBA00023163"/>
    </source>
</evidence>
<keyword evidence="3" id="KW-0805">Transcription regulation</keyword>
<sequence length="2044" mass="224580">MLGSWGWEEELELGEGTTAPSRERQRRESPDSTHPVPDSRVLRYAPSRCHHPPSYSSPHFSTQPPLDCTDFNVNLLEQREVAKMLTAHPEMHEKRDGLGGGQYGAGGGGGTSIEEKPIPEQPPPPPAPPQRDPSDPTISAKKLPKKRKFVPSELEEMDTTSNVTSHINNMVHIRAPAMSLSGQPILGQQSSLPTIISRQSPQQQESDYQVPSAHSGVVLPPQNTAVDYSLREEPSRSRPRLAIDLSEWRDHRVLALRDSYYFPGVIRNVVHGEILIEFDGERKLVRYSDVLGTRRYDVIGDASPSLGQVKLDTKVCIRCPTVNSHVDATKVFVKGTVCKILTKPYRFVVKIPREDNDQSDSYVVKRADLRLVQPPWAEELEEGLEECDPTRVENIEHGYRNTTEAPTAVPILQIHHTSHHTSHISSHSDTSYYRTTGTSPLMTLGTPAHSATALSNGSRPYDDLESEDDLDREDITFPSDADAKLSGSSKRSSMQSRGSTSSLVEQRSITPRSQAATPRSQAATPHRYKKGDIVVTPSGIRKKYNGKQWRRLCSKKDCNKESQRRGYCSRHLSLKGSGLRGPTNTFPGGKMDGEETSRDSDTSPNYVDRRIAGRFDQDETEAANMLVSLGSSRSATPAFSSPTGQSSISPCINQSPVPPLGLNQNNVFMPISSPAHHATPLISPGAKWKHSPTQSSFLVQYPQQVIKPEPNRVDRNRPIPITGAIPASLGTSVIRSSPVSRSMQPGQNPTLSWSEQSPPSTRHPSVVTSIAQQQQNVILQHALTSSNDFPNQTEMTEQNLQLIKPPVSPHMSLSAIPVPQNLTLVHKSLEQPVDYAQSPQTQGPPIYVMQHEKKYLVIKNSMDMSAPAGVHISNQDDKYRQSLINHHPGQLPISTLHQVQCQPPQSPAVSSVHIDKLSVLQPVSKVNTHTTVHMDMQRNQPPPTSAVMTSTTEASNPSTPTSVFQHVIVQPGHLVQIPKTQSSREETAKNNGILYGSHEVPPAYQPHPPSLLNNAARSWKKGLSSDCQLKSFSWQTAVLEQSEVSPPPSALSPPLSAPPIPISMSTPAEDGPGTGSDPITPAEEEDDDVFEAEPTPPAEVEANANKRRSQSLSSLQPQTPLKAKDRIRRPMNAFMIFSKRHRAVVHQRHPNQDNRTVSKILGEWWYALGPEEKQKYHELASEVKEAHFKAHPDWKWCSKDRRKSSTTSFKGSETGRAKLNSTGEETDPMQGSSSEDQLAITSADEVSTPITTTYNETSTNIEMMNQSHTQHRISEIPLQIENAEIDIKQDDDANGSDDDQMVICEDPQPEIDLKCKDKLTDSDNDAQDEDAEKKYNQSQFSAMTGQKREVLNVKQEITCRPKPIKARIPSTGIESTTKYHHTSMDKGSTVSVLSSTYPYHSPVNPTGVSGFQPTGGAFITMPISPKVIKPEPVKGEQQYSTQYSVNNLVSIHTENGRNMPKFTAAPVLHTIGSKPMMALLKQQQPLQSLGTTLRPLTSTVPYQPPLTLTLLDNDLVAVSKPQQGSQYLNPTPPHSRMYGGFQIPISDASSRNNSISVQSLVSNNKMEIQSVIVSKPYSAALPTISTTSSYRGIGHSIARLAESENSDNQLATNHTQFYVSNIKTEDRKGTVNIALPATNEIHKQPSTPHTPHTPQSNHGNGDLPSNKSYTFDEGQGNDIGPSKGPFMLAPTPAQLGRAPLQRRQSMGTIIHNYSLLFRHLCKRNKYITAMPPASTAGDHGPMATPQHCDNRPQTNTSQTTEQTQQQNLTESHTSPSPSTKKGSFFKKNVEDGMDRVLEQVNFQEKFSSLPEFKPEDIQSPSAISINTPGSSSHSSSASILHPQTPMQMPGYRKKSAQGPHRPTMNEDEIDSDTPISATPKSTSSVKLTGTTFFGPDFNVDAYRTNNDLMDVDPSSPRTPKTPGSSAGNTVLGIGRNDNERGHRKILEQRRQLVMQLFQEHGYFPSAQATTTFQLKHVDIFPTKTSLQLKIREVRQKLKANSTPSANSLVSPLPVSESSPVVTGSTAPPTSMGAPHSLPVSSSGS</sequence>
<keyword evidence="5" id="KW-0804">Transcription</keyword>
<dbReference type="PANTHER" id="PTHR13059:SF13">
    <property type="entry name" value="PROTEIN CAPICUA HOMOLOG"/>
    <property type="match status" value="1"/>
</dbReference>
<feature type="region of interest" description="Disordered" evidence="8">
    <location>
        <begin position="737"/>
        <end position="764"/>
    </location>
</feature>
<feature type="compositionally biased region" description="Pro residues" evidence="8">
    <location>
        <begin position="119"/>
        <end position="131"/>
    </location>
</feature>
<feature type="compositionally biased region" description="Gly residues" evidence="8">
    <location>
        <begin position="98"/>
        <end position="111"/>
    </location>
</feature>
<dbReference type="InterPro" id="IPR036910">
    <property type="entry name" value="HMG_box_dom_sf"/>
</dbReference>
<dbReference type="InterPro" id="IPR032147">
    <property type="entry name" value="Cic_dom"/>
</dbReference>
<feature type="compositionally biased region" description="Polar residues" evidence="8">
    <location>
        <begin position="1219"/>
        <end position="1238"/>
    </location>
</feature>
<dbReference type="InterPro" id="IPR052412">
    <property type="entry name" value="CC-Dev_Transcription_Reg"/>
</dbReference>
<dbReference type="InterPro" id="IPR058607">
    <property type="entry name" value="HMG-box_Cic-like"/>
</dbReference>
<dbReference type="FunFam" id="1.10.30.10:FF:000010">
    <property type="entry name" value="Capicua transcriptional repressor b"/>
    <property type="match status" value="1"/>
</dbReference>
<feature type="compositionally biased region" description="Low complexity" evidence="8">
    <location>
        <begin position="1644"/>
        <end position="1656"/>
    </location>
</feature>
<feature type="DNA-binding region" description="HMG box" evidence="7">
    <location>
        <begin position="1127"/>
        <end position="1195"/>
    </location>
</feature>
<accession>A0A4S2KMN8</accession>
<dbReference type="Pfam" id="PF25981">
    <property type="entry name" value="HTH_Cic_C"/>
    <property type="match status" value="1"/>
</dbReference>
<dbReference type="InterPro" id="IPR009071">
    <property type="entry name" value="HMG_box_dom"/>
</dbReference>
<evidence type="ECO:0000256" key="8">
    <source>
        <dbReference type="SAM" id="MobiDB-lite"/>
    </source>
</evidence>
<keyword evidence="4 7" id="KW-0238">DNA-binding</keyword>
<name>A0A4S2KMN8_9HYME</name>
<dbReference type="SMART" id="SM00398">
    <property type="entry name" value="HMG"/>
    <property type="match status" value="1"/>
</dbReference>
<dbReference type="GO" id="GO:0000981">
    <property type="term" value="F:DNA-binding transcription factor activity, RNA polymerase II-specific"/>
    <property type="evidence" value="ECO:0007669"/>
    <property type="project" value="TreeGrafter"/>
</dbReference>
<gene>
    <name evidence="10" type="ORF">DBV15_05979</name>
</gene>
<organism evidence="10 11">
    <name type="scientific">Temnothorax longispinosus</name>
    <dbReference type="NCBI Taxonomy" id="300112"/>
    <lineage>
        <taxon>Eukaryota</taxon>
        <taxon>Metazoa</taxon>
        <taxon>Ecdysozoa</taxon>
        <taxon>Arthropoda</taxon>
        <taxon>Hexapoda</taxon>
        <taxon>Insecta</taxon>
        <taxon>Pterygota</taxon>
        <taxon>Neoptera</taxon>
        <taxon>Endopterygota</taxon>
        <taxon>Hymenoptera</taxon>
        <taxon>Apocrita</taxon>
        <taxon>Aculeata</taxon>
        <taxon>Formicoidea</taxon>
        <taxon>Formicidae</taxon>
        <taxon>Myrmicinae</taxon>
        <taxon>Temnothorax</taxon>
    </lineage>
</organism>
<feature type="region of interest" description="Disordered" evidence="8">
    <location>
        <begin position="576"/>
        <end position="606"/>
    </location>
</feature>
<comment type="caution">
    <text evidence="10">The sequence shown here is derived from an EMBL/GenBank/DDBJ whole genome shotgun (WGS) entry which is preliminary data.</text>
</comment>
<dbReference type="Pfam" id="PF00505">
    <property type="entry name" value="HMG_box"/>
    <property type="match status" value="1"/>
</dbReference>
<dbReference type="SUPFAM" id="SSF47095">
    <property type="entry name" value="HMG-box"/>
    <property type="match status" value="1"/>
</dbReference>
<feature type="compositionally biased region" description="Polar residues" evidence="8">
    <location>
        <begin position="504"/>
        <end position="523"/>
    </location>
</feature>
<evidence type="ECO:0000313" key="11">
    <source>
        <dbReference type="Proteomes" id="UP000310200"/>
    </source>
</evidence>
<dbReference type="PROSITE" id="PS50118">
    <property type="entry name" value="HMG_BOX_2"/>
    <property type="match status" value="1"/>
</dbReference>
<feature type="region of interest" description="Disordered" evidence="8">
    <location>
        <begin position="1639"/>
        <end position="1692"/>
    </location>
</feature>
<feature type="compositionally biased region" description="Low complexity" evidence="8">
    <location>
        <begin position="52"/>
        <end position="61"/>
    </location>
</feature>
<protein>
    <submittedName>
        <fullName evidence="10">Putative transcription factor capicua</fullName>
    </submittedName>
</protein>
<feature type="compositionally biased region" description="Polar residues" evidence="8">
    <location>
        <begin position="1772"/>
        <end position="1781"/>
    </location>
</feature>
<feature type="compositionally biased region" description="Acidic residues" evidence="8">
    <location>
        <begin position="1082"/>
        <end position="1091"/>
    </location>
</feature>
<feature type="region of interest" description="Disordered" evidence="8">
    <location>
        <begin position="935"/>
        <end position="960"/>
    </location>
</feature>
<feature type="domain" description="HMG box" evidence="9">
    <location>
        <begin position="1127"/>
        <end position="1195"/>
    </location>
</feature>
<dbReference type="PANTHER" id="PTHR13059">
    <property type="entry name" value="HMG-BOX TRANSCRIPTION FACTOR BBX"/>
    <property type="match status" value="1"/>
</dbReference>
<dbReference type="Gene3D" id="1.10.30.10">
    <property type="entry name" value="High mobility group box domain"/>
    <property type="match status" value="1"/>
</dbReference>
<feature type="compositionally biased region" description="Polar residues" evidence="8">
    <location>
        <begin position="1873"/>
        <end position="1883"/>
    </location>
</feature>
<feature type="compositionally biased region" description="Basic and acidic residues" evidence="8">
    <location>
        <begin position="21"/>
        <end position="31"/>
    </location>
</feature>
<feature type="compositionally biased region" description="Polar residues" evidence="8">
    <location>
        <begin position="946"/>
        <end position="960"/>
    </location>
</feature>
<feature type="region of interest" description="Disordered" evidence="8">
    <location>
        <begin position="1732"/>
        <end position="1785"/>
    </location>
</feature>
<feature type="region of interest" description="Disordered" evidence="8">
    <location>
        <begin position="1912"/>
        <end position="1936"/>
    </location>
</feature>
<keyword evidence="1" id="KW-0678">Repressor</keyword>
<evidence type="ECO:0000313" key="10">
    <source>
        <dbReference type="EMBL" id="TGZ49048.1"/>
    </source>
</evidence>
<feature type="region of interest" description="Disordered" evidence="8">
    <location>
        <begin position="1843"/>
        <end position="1883"/>
    </location>
</feature>
<feature type="region of interest" description="Disordered" evidence="8">
    <location>
        <begin position="1200"/>
        <end position="1238"/>
    </location>
</feature>
<evidence type="ECO:0000256" key="6">
    <source>
        <dbReference type="ARBA" id="ARBA00023242"/>
    </source>
</evidence>
<feature type="region of interest" description="Disordered" evidence="8">
    <location>
        <begin position="1318"/>
        <end position="1341"/>
    </location>
</feature>
<feature type="compositionally biased region" description="Low complexity" evidence="8">
    <location>
        <begin position="1753"/>
        <end position="1771"/>
    </location>
</feature>
<dbReference type="InterPro" id="IPR058606">
    <property type="entry name" value="HTH_Cic_C"/>
</dbReference>
<feature type="region of interest" description="Disordered" evidence="8">
    <location>
        <begin position="1998"/>
        <end position="2044"/>
    </location>
</feature>
<feature type="compositionally biased region" description="Low complexity" evidence="8">
    <location>
        <begin position="484"/>
        <end position="503"/>
    </location>
</feature>
<evidence type="ECO:0000256" key="4">
    <source>
        <dbReference type="ARBA" id="ARBA00023125"/>
    </source>
</evidence>
<dbReference type="CDD" id="cd21990">
    <property type="entry name" value="HMG-box_CIC-like"/>
    <property type="match status" value="1"/>
</dbReference>
<feature type="compositionally biased region" description="Pro residues" evidence="8">
    <location>
        <begin position="1045"/>
        <end position="1061"/>
    </location>
</feature>
<feature type="compositionally biased region" description="Basic and acidic residues" evidence="8">
    <location>
        <begin position="591"/>
        <end position="606"/>
    </location>
</feature>
<evidence type="ECO:0000256" key="1">
    <source>
        <dbReference type="ARBA" id="ARBA00022491"/>
    </source>
</evidence>
<reference evidence="10 11" key="1">
    <citation type="journal article" date="2019" name="Philos. Trans. R. Soc. Lond., B, Biol. Sci.">
        <title>Ant behaviour and brain gene expression of defending hosts depend on the ecological success of the intruding social parasite.</title>
        <authorList>
            <person name="Kaur R."/>
            <person name="Stoldt M."/>
            <person name="Jongepier E."/>
            <person name="Feldmeyer B."/>
            <person name="Menzel F."/>
            <person name="Bornberg-Bauer E."/>
            <person name="Foitzik S."/>
        </authorList>
    </citation>
    <scope>NUCLEOTIDE SEQUENCE [LARGE SCALE GENOMIC DNA]</scope>
    <source>
        <tissue evidence="10">Whole body</tissue>
    </source>
</reference>
<feature type="region of interest" description="Disordered" evidence="8">
    <location>
        <begin position="438"/>
        <end position="531"/>
    </location>
</feature>
<feature type="region of interest" description="Disordered" evidence="8">
    <location>
        <begin position="89"/>
        <end position="157"/>
    </location>
</feature>
<feature type="compositionally biased region" description="Acidic residues" evidence="8">
    <location>
        <begin position="463"/>
        <end position="472"/>
    </location>
</feature>
<feature type="region of interest" description="Disordered" evidence="8">
    <location>
        <begin position="1"/>
        <end position="65"/>
    </location>
</feature>
<dbReference type="Proteomes" id="UP000310200">
    <property type="component" value="Unassembled WGS sequence"/>
</dbReference>
<dbReference type="GO" id="GO:0000977">
    <property type="term" value="F:RNA polymerase II transcription regulatory region sequence-specific DNA binding"/>
    <property type="evidence" value="ECO:0007669"/>
    <property type="project" value="TreeGrafter"/>
</dbReference>
<feature type="compositionally biased region" description="Low complexity" evidence="8">
    <location>
        <begin position="2007"/>
        <end position="2021"/>
    </location>
</feature>
<evidence type="ECO:0000256" key="3">
    <source>
        <dbReference type="ARBA" id="ARBA00023015"/>
    </source>
</evidence>
<dbReference type="Pfam" id="PF16090">
    <property type="entry name" value="DUF4819"/>
    <property type="match status" value="1"/>
</dbReference>
<keyword evidence="11" id="KW-1185">Reference proteome</keyword>
<evidence type="ECO:0000256" key="2">
    <source>
        <dbReference type="ARBA" id="ARBA00022553"/>
    </source>
</evidence>
<dbReference type="GO" id="GO:0005634">
    <property type="term" value="C:nucleus"/>
    <property type="evidence" value="ECO:0007669"/>
    <property type="project" value="UniProtKB-UniRule"/>
</dbReference>
<feature type="compositionally biased region" description="Polar residues" evidence="8">
    <location>
        <begin position="1915"/>
        <end position="1928"/>
    </location>
</feature>
<keyword evidence="2" id="KW-0597">Phosphoprotein</keyword>
<dbReference type="STRING" id="300112.A0A4S2KMN8"/>
<feature type="region of interest" description="Disordered" evidence="8">
    <location>
        <begin position="1044"/>
        <end position="1128"/>
    </location>
</feature>
<evidence type="ECO:0000259" key="9">
    <source>
        <dbReference type="PROSITE" id="PS50118"/>
    </source>
</evidence>